<evidence type="ECO:0000313" key="2">
    <source>
        <dbReference type="Proteomes" id="UP000037069"/>
    </source>
</evidence>
<sequence length="63" mass="7443">MIRSAQQARLWPRYDINSITDDVKVVTSFNNILKRILRFLNGTEETFKKRDIKAKDCLENLTN</sequence>
<evidence type="ECO:0000313" key="1">
    <source>
        <dbReference type="EMBL" id="KNC29692.1"/>
    </source>
</evidence>
<protein>
    <submittedName>
        <fullName evidence="1">Uncharacterized protein</fullName>
    </submittedName>
</protein>
<proteinExistence type="predicted"/>
<accession>A0A0L0CBS8</accession>
<keyword evidence="2" id="KW-1185">Reference proteome</keyword>
<name>A0A0L0CBS8_LUCCU</name>
<reference evidence="1 2" key="1">
    <citation type="journal article" date="2015" name="Nat. Commun.">
        <title>Lucilia cuprina genome unlocks parasitic fly biology to underpin future interventions.</title>
        <authorList>
            <person name="Anstead C.A."/>
            <person name="Korhonen P.K."/>
            <person name="Young N.D."/>
            <person name="Hall R.S."/>
            <person name="Jex A.R."/>
            <person name="Murali S.C."/>
            <person name="Hughes D.S."/>
            <person name="Lee S.F."/>
            <person name="Perry T."/>
            <person name="Stroehlein A.J."/>
            <person name="Ansell B.R."/>
            <person name="Breugelmans B."/>
            <person name="Hofmann A."/>
            <person name="Qu J."/>
            <person name="Dugan S."/>
            <person name="Lee S.L."/>
            <person name="Chao H."/>
            <person name="Dinh H."/>
            <person name="Han Y."/>
            <person name="Doddapaneni H.V."/>
            <person name="Worley K.C."/>
            <person name="Muzny D.M."/>
            <person name="Ioannidis P."/>
            <person name="Waterhouse R.M."/>
            <person name="Zdobnov E.M."/>
            <person name="James P.J."/>
            <person name="Bagnall N.H."/>
            <person name="Kotze A.C."/>
            <person name="Gibbs R.A."/>
            <person name="Richards S."/>
            <person name="Batterham P."/>
            <person name="Gasser R.B."/>
        </authorList>
    </citation>
    <scope>NUCLEOTIDE SEQUENCE [LARGE SCALE GENOMIC DNA]</scope>
    <source>
        <strain evidence="1 2">LS</strain>
        <tissue evidence="1">Full body</tissue>
    </source>
</reference>
<dbReference type="EMBL" id="JRES01000641">
    <property type="protein sequence ID" value="KNC29692.1"/>
    <property type="molecule type" value="Genomic_DNA"/>
</dbReference>
<dbReference type="Proteomes" id="UP000037069">
    <property type="component" value="Unassembled WGS sequence"/>
</dbReference>
<gene>
    <name evidence="1" type="ORF">FF38_05075</name>
</gene>
<organism evidence="1 2">
    <name type="scientific">Lucilia cuprina</name>
    <name type="common">Green bottle fly</name>
    <name type="synonym">Australian sheep blowfly</name>
    <dbReference type="NCBI Taxonomy" id="7375"/>
    <lineage>
        <taxon>Eukaryota</taxon>
        <taxon>Metazoa</taxon>
        <taxon>Ecdysozoa</taxon>
        <taxon>Arthropoda</taxon>
        <taxon>Hexapoda</taxon>
        <taxon>Insecta</taxon>
        <taxon>Pterygota</taxon>
        <taxon>Neoptera</taxon>
        <taxon>Endopterygota</taxon>
        <taxon>Diptera</taxon>
        <taxon>Brachycera</taxon>
        <taxon>Muscomorpha</taxon>
        <taxon>Oestroidea</taxon>
        <taxon>Calliphoridae</taxon>
        <taxon>Luciliinae</taxon>
        <taxon>Lucilia</taxon>
    </lineage>
</organism>
<comment type="caution">
    <text evidence="1">The sequence shown here is derived from an EMBL/GenBank/DDBJ whole genome shotgun (WGS) entry which is preliminary data.</text>
</comment>
<dbReference type="AlphaFoldDB" id="A0A0L0CBS8"/>